<protein>
    <submittedName>
        <fullName evidence="2">Uncharacterized protein</fullName>
    </submittedName>
</protein>
<proteinExistence type="predicted"/>
<evidence type="ECO:0000313" key="3">
    <source>
        <dbReference type="Proteomes" id="UP001237448"/>
    </source>
</evidence>
<organism evidence="2 3">
    <name type="scientific">Labrys monachus</name>
    <dbReference type="NCBI Taxonomy" id="217067"/>
    <lineage>
        <taxon>Bacteria</taxon>
        <taxon>Pseudomonadati</taxon>
        <taxon>Pseudomonadota</taxon>
        <taxon>Alphaproteobacteria</taxon>
        <taxon>Hyphomicrobiales</taxon>
        <taxon>Xanthobacteraceae</taxon>
        <taxon>Labrys</taxon>
    </lineage>
</organism>
<evidence type="ECO:0000256" key="1">
    <source>
        <dbReference type="SAM" id="MobiDB-lite"/>
    </source>
</evidence>
<feature type="region of interest" description="Disordered" evidence="1">
    <location>
        <begin position="19"/>
        <end position="39"/>
    </location>
</feature>
<dbReference type="Proteomes" id="UP001237448">
    <property type="component" value="Unassembled WGS sequence"/>
</dbReference>
<dbReference type="EMBL" id="JAUSVK010000001">
    <property type="protein sequence ID" value="MDQ0391084.1"/>
    <property type="molecule type" value="Genomic_DNA"/>
</dbReference>
<comment type="caution">
    <text evidence="2">The sequence shown here is derived from an EMBL/GenBank/DDBJ whole genome shotgun (WGS) entry which is preliminary data.</text>
</comment>
<accession>A0ABU0F915</accession>
<gene>
    <name evidence="2" type="ORF">J3R73_000876</name>
</gene>
<dbReference type="RefSeq" id="WP_307422851.1">
    <property type="nucleotide sequence ID" value="NZ_JAUSVK010000001.1"/>
</dbReference>
<keyword evidence="3" id="KW-1185">Reference proteome</keyword>
<sequence length="59" mass="7046">MKPPAQHFVVEIRRSRRIAPGRHPVPVAEKFPEPDPKRTMHLHAARRSDEHFRQSEWQN</sequence>
<evidence type="ECO:0000313" key="2">
    <source>
        <dbReference type="EMBL" id="MDQ0391084.1"/>
    </source>
</evidence>
<reference evidence="2 3" key="1">
    <citation type="submission" date="2023-07" db="EMBL/GenBank/DDBJ databases">
        <title>Genomic Encyclopedia of Type Strains, Phase IV (KMG-IV): sequencing the most valuable type-strain genomes for metagenomic binning, comparative biology and taxonomic classification.</title>
        <authorList>
            <person name="Goeker M."/>
        </authorList>
    </citation>
    <scope>NUCLEOTIDE SEQUENCE [LARGE SCALE GENOMIC DNA]</scope>
    <source>
        <strain evidence="2 3">DSM 5896</strain>
    </source>
</reference>
<name>A0ABU0F915_9HYPH</name>